<reference evidence="5" key="1">
    <citation type="submission" date="2017-02" db="UniProtKB">
        <authorList>
            <consortium name="WormBaseParasite"/>
        </authorList>
    </citation>
    <scope>IDENTIFICATION</scope>
</reference>
<feature type="domain" description="HTH psq-type" evidence="3">
    <location>
        <begin position="68"/>
        <end position="121"/>
    </location>
</feature>
<evidence type="ECO:0000259" key="3">
    <source>
        <dbReference type="Pfam" id="PF04218"/>
    </source>
</evidence>
<evidence type="ECO:0000313" key="5">
    <source>
        <dbReference type="WBParaSite" id="ALUE_0001596201-mRNA-1"/>
    </source>
</evidence>
<dbReference type="GO" id="GO:0005634">
    <property type="term" value="C:nucleus"/>
    <property type="evidence" value="ECO:0007669"/>
    <property type="project" value="UniProtKB-SubCell"/>
</dbReference>
<evidence type="ECO:0000256" key="1">
    <source>
        <dbReference type="ARBA" id="ARBA00004123"/>
    </source>
</evidence>
<accession>A0A0M3ID88</accession>
<dbReference type="Pfam" id="PF04218">
    <property type="entry name" value="CENP-B_N"/>
    <property type="match status" value="1"/>
</dbReference>
<dbReference type="Gene3D" id="1.10.10.60">
    <property type="entry name" value="Homeodomain-like"/>
    <property type="match status" value="1"/>
</dbReference>
<dbReference type="WBParaSite" id="ALUE_0001596201-mRNA-1">
    <property type="protein sequence ID" value="ALUE_0001596201-mRNA-1"/>
    <property type="gene ID" value="ALUE_0001596201"/>
</dbReference>
<feature type="compositionally biased region" description="Polar residues" evidence="2">
    <location>
        <begin position="144"/>
        <end position="166"/>
    </location>
</feature>
<dbReference type="InterPro" id="IPR009057">
    <property type="entry name" value="Homeodomain-like_sf"/>
</dbReference>
<dbReference type="AlphaFoldDB" id="A0A0M3ID88"/>
<evidence type="ECO:0000313" key="4">
    <source>
        <dbReference type="Proteomes" id="UP000036681"/>
    </source>
</evidence>
<dbReference type="Proteomes" id="UP000036681">
    <property type="component" value="Unplaced"/>
</dbReference>
<organism evidence="4 5">
    <name type="scientific">Ascaris lumbricoides</name>
    <name type="common">Giant roundworm</name>
    <dbReference type="NCBI Taxonomy" id="6252"/>
    <lineage>
        <taxon>Eukaryota</taxon>
        <taxon>Metazoa</taxon>
        <taxon>Ecdysozoa</taxon>
        <taxon>Nematoda</taxon>
        <taxon>Chromadorea</taxon>
        <taxon>Rhabditida</taxon>
        <taxon>Spirurina</taxon>
        <taxon>Ascaridomorpha</taxon>
        <taxon>Ascaridoidea</taxon>
        <taxon>Ascarididae</taxon>
        <taxon>Ascaris</taxon>
    </lineage>
</organism>
<evidence type="ECO:0000256" key="2">
    <source>
        <dbReference type="SAM" id="MobiDB-lite"/>
    </source>
</evidence>
<keyword evidence="4" id="KW-1185">Reference proteome</keyword>
<comment type="subcellular location">
    <subcellularLocation>
        <location evidence="1">Nucleus</location>
    </subcellularLocation>
</comment>
<name>A0A0M3ID88_ASCLU</name>
<proteinExistence type="predicted"/>
<protein>
    <submittedName>
        <fullName evidence="5">HTH psq-type domain-containing protein</fullName>
    </submittedName>
</protein>
<feature type="region of interest" description="Disordered" evidence="2">
    <location>
        <begin position="132"/>
        <end position="170"/>
    </location>
</feature>
<dbReference type="SUPFAM" id="SSF46689">
    <property type="entry name" value="Homeodomain-like"/>
    <property type="match status" value="1"/>
</dbReference>
<dbReference type="GO" id="GO:0003677">
    <property type="term" value="F:DNA binding"/>
    <property type="evidence" value="ECO:0007669"/>
    <property type="project" value="InterPro"/>
</dbReference>
<sequence length="252" mass="27894">MATSLLIPAQQSTSKVGGGVFVGHTAHSPPIASTAESTAVLTTAQSAVSGRSPQTATPTAMAIERRKKKPYKELTLEEKVQLIRLAEENAGLSQASIAERYAIAKSNVCRILQRKHEYLRAFECAGFAGSRKRKLRGEPDSQHASRSTNTTIVHRQSTSSTPQGQLPTIPAPKPRYYIPSAPLKEANELRHNDLIDSRLLQSPIENRFGEVVIVSDATIVWLSNRLLRWTLVILNSQYHSYNNHDRFHGSFQ</sequence>
<dbReference type="InterPro" id="IPR007889">
    <property type="entry name" value="HTH_Psq"/>
</dbReference>